<dbReference type="GO" id="GO:0007165">
    <property type="term" value="P:signal transduction"/>
    <property type="evidence" value="ECO:0007669"/>
    <property type="project" value="TreeGrafter"/>
</dbReference>
<keyword evidence="10" id="KW-1185">Reference proteome</keyword>
<evidence type="ECO:0000259" key="8">
    <source>
        <dbReference type="PROSITE" id="PS50011"/>
    </source>
</evidence>
<dbReference type="InterPro" id="IPR052751">
    <property type="entry name" value="Plant_MAPKKK"/>
</dbReference>
<dbReference type="EMBL" id="JAUIZM010000003">
    <property type="protein sequence ID" value="KAK1391862.1"/>
    <property type="molecule type" value="Genomic_DNA"/>
</dbReference>
<comment type="similarity">
    <text evidence="6">Belongs to the protein kinase superfamily.</text>
</comment>
<dbReference type="InterPro" id="IPR011009">
    <property type="entry name" value="Kinase-like_dom_sf"/>
</dbReference>
<evidence type="ECO:0000256" key="4">
    <source>
        <dbReference type="ARBA" id="ARBA00022840"/>
    </source>
</evidence>
<evidence type="ECO:0000313" key="10">
    <source>
        <dbReference type="Proteomes" id="UP001237642"/>
    </source>
</evidence>
<reference evidence="9" key="2">
    <citation type="submission" date="2023-05" db="EMBL/GenBank/DDBJ databases">
        <authorList>
            <person name="Schelkunov M.I."/>
        </authorList>
    </citation>
    <scope>NUCLEOTIDE SEQUENCE</scope>
    <source>
        <strain evidence="9">Hsosn_3</strain>
        <tissue evidence="9">Leaf</tissue>
    </source>
</reference>
<dbReference type="Pfam" id="PF00069">
    <property type="entry name" value="Pkinase"/>
    <property type="match status" value="1"/>
</dbReference>
<evidence type="ECO:0000256" key="1">
    <source>
        <dbReference type="ARBA" id="ARBA00022679"/>
    </source>
</evidence>
<dbReference type="PROSITE" id="PS00107">
    <property type="entry name" value="PROTEIN_KINASE_ATP"/>
    <property type="match status" value="1"/>
</dbReference>
<dbReference type="InterPro" id="IPR000719">
    <property type="entry name" value="Prot_kinase_dom"/>
</dbReference>
<organism evidence="9 10">
    <name type="scientific">Heracleum sosnowskyi</name>
    <dbReference type="NCBI Taxonomy" id="360622"/>
    <lineage>
        <taxon>Eukaryota</taxon>
        <taxon>Viridiplantae</taxon>
        <taxon>Streptophyta</taxon>
        <taxon>Embryophyta</taxon>
        <taxon>Tracheophyta</taxon>
        <taxon>Spermatophyta</taxon>
        <taxon>Magnoliopsida</taxon>
        <taxon>eudicotyledons</taxon>
        <taxon>Gunneridae</taxon>
        <taxon>Pentapetalae</taxon>
        <taxon>asterids</taxon>
        <taxon>campanulids</taxon>
        <taxon>Apiales</taxon>
        <taxon>Apiaceae</taxon>
        <taxon>Apioideae</taxon>
        <taxon>apioid superclade</taxon>
        <taxon>Tordylieae</taxon>
        <taxon>Tordyliinae</taxon>
        <taxon>Heracleum</taxon>
    </lineage>
</organism>
<dbReference type="PROSITE" id="PS00108">
    <property type="entry name" value="PROTEIN_KINASE_ST"/>
    <property type="match status" value="1"/>
</dbReference>
<proteinExistence type="inferred from homology"/>
<dbReference type="PROSITE" id="PS50011">
    <property type="entry name" value="PROTEIN_KINASE_DOM"/>
    <property type="match status" value="1"/>
</dbReference>
<protein>
    <submittedName>
        <fullName evidence="9">Myb-like protein A-like</fullName>
    </submittedName>
</protein>
<dbReference type="GO" id="GO:0004674">
    <property type="term" value="F:protein serine/threonine kinase activity"/>
    <property type="evidence" value="ECO:0007669"/>
    <property type="project" value="UniProtKB-KW"/>
</dbReference>
<evidence type="ECO:0000256" key="3">
    <source>
        <dbReference type="ARBA" id="ARBA00022777"/>
    </source>
</evidence>
<dbReference type="GO" id="GO:0005524">
    <property type="term" value="F:ATP binding"/>
    <property type="evidence" value="ECO:0007669"/>
    <property type="project" value="UniProtKB-UniRule"/>
</dbReference>
<dbReference type="PANTHER" id="PTHR48011">
    <property type="entry name" value="CCR4-NOT TRANSCRIPTIONAL COMPLEX SUBUNIT CAF120-RELATED"/>
    <property type="match status" value="1"/>
</dbReference>
<keyword evidence="3" id="KW-0418">Kinase</keyword>
<keyword evidence="2 5" id="KW-0547">Nucleotide-binding</keyword>
<feature type="region of interest" description="Disordered" evidence="7">
    <location>
        <begin position="333"/>
        <end position="352"/>
    </location>
</feature>
<feature type="binding site" evidence="5">
    <location>
        <position position="31"/>
    </location>
    <ligand>
        <name>ATP</name>
        <dbReference type="ChEBI" id="CHEBI:30616"/>
    </ligand>
</feature>
<feature type="compositionally biased region" description="Low complexity" evidence="7">
    <location>
        <begin position="338"/>
        <end position="347"/>
    </location>
</feature>
<dbReference type="AlphaFoldDB" id="A0AAD8N130"/>
<dbReference type="PANTHER" id="PTHR48011:SF76">
    <property type="entry name" value="MITOGEN-ACTIVATED PROTEIN KINASE KINASE KINASE 15"/>
    <property type="match status" value="1"/>
</dbReference>
<evidence type="ECO:0000313" key="9">
    <source>
        <dbReference type="EMBL" id="KAK1391862.1"/>
    </source>
</evidence>
<dbReference type="InterPro" id="IPR008271">
    <property type="entry name" value="Ser/Thr_kinase_AS"/>
</dbReference>
<dbReference type="Proteomes" id="UP001237642">
    <property type="component" value="Unassembled WGS sequence"/>
</dbReference>
<reference evidence="9" key="1">
    <citation type="submission" date="2023-02" db="EMBL/GenBank/DDBJ databases">
        <title>Genome of toxic invasive species Heracleum sosnowskyi carries increased number of genes despite the absence of recent whole-genome duplications.</title>
        <authorList>
            <person name="Schelkunov M."/>
            <person name="Shtratnikova V."/>
            <person name="Makarenko M."/>
            <person name="Klepikova A."/>
            <person name="Omelchenko D."/>
            <person name="Novikova G."/>
            <person name="Obukhova E."/>
            <person name="Bogdanov V."/>
            <person name="Penin A."/>
            <person name="Logacheva M."/>
        </authorList>
    </citation>
    <scope>NUCLEOTIDE SEQUENCE</scope>
    <source>
        <strain evidence="9">Hsosn_3</strain>
        <tissue evidence="9">Leaf</tissue>
    </source>
</reference>
<dbReference type="InterPro" id="IPR017441">
    <property type="entry name" value="Protein_kinase_ATP_BS"/>
</dbReference>
<sequence length="480" mass="53223">MEWIRGPIIGRGSSATVYAATTSAGDMFAVKSTELSSSKFLQQEQKFHSQLNCPRIVQYLGYDIKIESNKLMFNIFMEYLSGGTLSDVIKKQGGSLDESLIRVYTTQILQGLEYLHSNNFVHCDIKGQNILLGKDGVKIADLGCATLLDDGVAATSAFSGTPVFMAPEVARGEEQGFPADIWALGCTIIEMATGSNPWPELNDPVSAIHKIGFSGKLPEFPNKLSENAKDFLSKCLKSNAKDRWTAKQLLDHQFLVELSYEKVENFNKNSPTSILDLGFWDSVQVSEPCSNPIRSIYSSGHQADVRIKGLIVSAVLPEWEDDEDWVTVRINPTENSAQVSQQSSDNSIDSDHGSPSIQMELFDLTFLNEDSESFTDIQDFLQQDSSAFEVISNIQNSERTYSELSSVIVDVTVSKNLNLDRQMNENIVLSVMNVVPAVHMHFTFISLLFLQVQSSSCVTSIFPSKTSKVKIRILLLLSCF</sequence>
<gene>
    <name evidence="9" type="ORF">POM88_010918</name>
</gene>
<keyword evidence="6" id="KW-0723">Serine/threonine-protein kinase</keyword>
<comment type="caution">
    <text evidence="9">The sequence shown here is derived from an EMBL/GenBank/DDBJ whole genome shotgun (WGS) entry which is preliminary data.</text>
</comment>
<keyword evidence="1" id="KW-0808">Transferase</keyword>
<accession>A0AAD8N130</accession>
<evidence type="ECO:0000256" key="2">
    <source>
        <dbReference type="ARBA" id="ARBA00022741"/>
    </source>
</evidence>
<name>A0AAD8N130_9APIA</name>
<dbReference type="SMART" id="SM00220">
    <property type="entry name" value="S_TKc"/>
    <property type="match status" value="1"/>
</dbReference>
<evidence type="ECO:0000256" key="6">
    <source>
        <dbReference type="RuleBase" id="RU000304"/>
    </source>
</evidence>
<evidence type="ECO:0000256" key="7">
    <source>
        <dbReference type="SAM" id="MobiDB-lite"/>
    </source>
</evidence>
<keyword evidence="4 5" id="KW-0067">ATP-binding</keyword>
<feature type="domain" description="Protein kinase" evidence="8">
    <location>
        <begin position="3"/>
        <end position="255"/>
    </location>
</feature>
<evidence type="ECO:0000256" key="5">
    <source>
        <dbReference type="PROSITE-ProRule" id="PRU10141"/>
    </source>
</evidence>
<dbReference type="SUPFAM" id="SSF56112">
    <property type="entry name" value="Protein kinase-like (PK-like)"/>
    <property type="match status" value="1"/>
</dbReference>
<dbReference type="CDD" id="cd06606">
    <property type="entry name" value="STKc_MAPKKK"/>
    <property type="match status" value="1"/>
</dbReference>
<dbReference type="Gene3D" id="1.10.510.10">
    <property type="entry name" value="Transferase(Phosphotransferase) domain 1"/>
    <property type="match status" value="1"/>
</dbReference>